<comment type="caution">
    <text evidence="3">The sequence shown here is derived from an EMBL/GenBank/DDBJ whole genome shotgun (WGS) entry which is preliminary data.</text>
</comment>
<keyword evidence="4" id="KW-1185">Reference proteome</keyword>
<sequence>MNRTFDRYSSICFALVGALFVVESRNISTSAYGSEVGPNMFPLGLGLILILLSLRLFWESSRKTAGDSASGNVAQLQYKRFFIMLAATFLYVFLLEPIGYILTTFLFLFISFQVMGSKSYLKTTLVSLCFSVGVYYVYVNLLKGTLPGFPVWSGM</sequence>
<evidence type="ECO:0000259" key="2">
    <source>
        <dbReference type="Pfam" id="PF07331"/>
    </source>
</evidence>
<dbReference type="RefSeq" id="WP_122909310.1">
    <property type="nucleotide sequence ID" value="NZ_CBCSBE010000012.1"/>
</dbReference>
<keyword evidence="1" id="KW-0812">Transmembrane</keyword>
<accession>A0A3M8CC32</accession>
<dbReference type="OrthoDB" id="1683098at2"/>
<dbReference type="AlphaFoldDB" id="A0A3M8CC32"/>
<feature type="domain" description="DUF1468" evidence="2">
    <location>
        <begin position="10"/>
        <end position="147"/>
    </location>
</feature>
<feature type="transmembrane region" description="Helical" evidence="1">
    <location>
        <begin position="81"/>
        <end position="114"/>
    </location>
</feature>
<dbReference type="Proteomes" id="UP000282028">
    <property type="component" value="Unassembled WGS sequence"/>
</dbReference>
<feature type="transmembrane region" description="Helical" evidence="1">
    <location>
        <begin position="40"/>
        <end position="58"/>
    </location>
</feature>
<keyword evidence="1" id="KW-0472">Membrane</keyword>
<name>A0A3M8CC32_9BACL</name>
<dbReference type="InterPro" id="IPR009936">
    <property type="entry name" value="DUF1468"/>
</dbReference>
<dbReference type="Pfam" id="PF07331">
    <property type="entry name" value="TctB"/>
    <property type="match status" value="1"/>
</dbReference>
<organism evidence="3 4">
    <name type="scientific">Brevibacillus invocatus</name>
    <dbReference type="NCBI Taxonomy" id="173959"/>
    <lineage>
        <taxon>Bacteria</taxon>
        <taxon>Bacillati</taxon>
        <taxon>Bacillota</taxon>
        <taxon>Bacilli</taxon>
        <taxon>Bacillales</taxon>
        <taxon>Paenibacillaceae</taxon>
        <taxon>Brevibacillus</taxon>
    </lineage>
</organism>
<reference evidence="3 4" key="1">
    <citation type="submission" date="2018-10" db="EMBL/GenBank/DDBJ databases">
        <title>Phylogenomics of Brevibacillus.</title>
        <authorList>
            <person name="Dunlap C."/>
        </authorList>
    </citation>
    <scope>NUCLEOTIDE SEQUENCE [LARGE SCALE GENOMIC DNA]</scope>
    <source>
        <strain evidence="3 4">JCM 12215</strain>
    </source>
</reference>
<gene>
    <name evidence="3" type="ORF">EDM52_12440</name>
</gene>
<proteinExistence type="predicted"/>
<keyword evidence="1" id="KW-1133">Transmembrane helix</keyword>
<protein>
    <submittedName>
        <fullName evidence="3">Tripartite tricarboxylate transporter TctB family protein</fullName>
    </submittedName>
</protein>
<evidence type="ECO:0000256" key="1">
    <source>
        <dbReference type="SAM" id="Phobius"/>
    </source>
</evidence>
<evidence type="ECO:0000313" key="3">
    <source>
        <dbReference type="EMBL" id="RNB73314.1"/>
    </source>
</evidence>
<feature type="transmembrane region" description="Helical" evidence="1">
    <location>
        <begin position="120"/>
        <end position="139"/>
    </location>
</feature>
<dbReference type="EMBL" id="RHHR01000019">
    <property type="protein sequence ID" value="RNB73314.1"/>
    <property type="molecule type" value="Genomic_DNA"/>
</dbReference>
<evidence type="ECO:0000313" key="4">
    <source>
        <dbReference type="Proteomes" id="UP000282028"/>
    </source>
</evidence>